<feature type="transmembrane region" description="Helical" evidence="7">
    <location>
        <begin position="102"/>
        <end position="135"/>
    </location>
</feature>
<evidence type="ECO:0000256" key="6">
    <source>
        <dbReference type="ARBA" id="ARBA00023136"/>
    </source>
</evidence>
<evidence type="ECO:0000256" key="7">
    <source>
        <dbReference type="SAM" id="Phobius"/>
    </source>
</evidence>
<reference evidence="9 10" key="1">
    <citation type="journal article" date="2015" name="Genome Announc.">
        <title>Expanding the biotechnology potential of lactobacilli through comparative genomics of 213 strains and associated genera.</title>
        <authorList>
            <person name="Sun Z."/>
            <person name="Harris H.M."/>
            <person name="McCann A."/>
            <person name="Guo C."/>
            <person name="Argimon S."/>
            <person name="Zhang W."/>
            <person name="Yang X."/>
            <person name="Jeffery I.B."/>
            <person name="Cooney J.C."/>
            <person name="Kagawa T.F."/>
            <person name="Liu W."/>
            <person name="Song Y."/>
            <person name="Salvetti E."/>
            <person name="Wrobel A."/>
            <person name="Rasinkangas P."/>
            <person name="Parkhill J."/>
            <person name="Rea M.C."/>
            <person name="O'Sullivan O."/>
            <person name="Ritari J."/>
            <person name="Douillard F.P."/>
            <person name="Paul Ross R."/>
            <person name="Yang R."/>
            <person name="Briner A.E."/>
            <person name="Felis G.E."/>
            <person name="de Vos W.M."/>
            <person name="Barrangou R."/>
            <person name="Klaenhammer T.R."/>
            <person name="Caufield P.W."/>
            <person name="Cui Y."/>
            <person name="Zhang H."/>
            <person name="O'Toole P.W."/>
        </authorList>
    </citation>
    <scope>NUCLEOTIDE SEQUENCE [LARGE SCALE GENOMIC DNA]</scope>
    <source>
        <strain evidence="9 10">DSM 21376</strain>
    </source>
</reference>
<protein>
    <submittedName>
        <fullName evidence="9">MgtC SapB transporter</fullName>
    </submittedName>
</protein>
<dbReference type="Proteomes" id="UP000050961">
    <property type="component" value="Unassembled WGS sequence"/>
</dbReference>
<evidence type="ECO:0000313" key="10">
    <source>
        <dbReference type="Proteomes" id="UP000050961"/>
    </source>
</evidence>
<keyword evidence="5 7" id="KW-1133">Transmembrane helix</keyword>
<evidence type="ECO:0000313" key="9">
    <source>
        <dbReference type="EMBL" id="KRN06299.1"/>
    </source>
</evidence>
<dbReference type="OrthoDB" id="9811198at2"/>
<name>A0A023CXK2_9LACO</name>
<evidence type="ECO:0000256" key="4">
    <source>
        <dbReference type="ARBA" id="ARBA00022692"/>
    </source>
</evidence>
<dbReference type="InterPro" id="IPR049177">
    <property type="entry name" value="MgtC_SapB_SrpB_YhiD_N"/>
</dbReference>
<keyword evidence="6 7" id="KW-0472">Membrane</keyword>
<evidence type="ECO:0000256" key="2">
    <source>
        <dbReference type="ARBA" id="ARBA00009298"/>
    </source>
</evidence>
<dbReference type="PANTHER" id="PTHR33778">
    <property type="entry name" value="PROTEIN MGTC"/>
    <property type="match status" value="1"/>
</dbReference>
<comment type="similarity">
    <text evidence="2">Belongs to the MgtC/SapB family.</text>
</comment>
<keyword evidence="10" id="KW-1185">Reference proteome</keyword>
<dbReference type="EMBL" id="AYZF01000013">
    <property type="protein sequence ID" value="KRN06299.1"/>
    <property type="molecule type" value="Genomic_DNA"/>
</dbReference>
<organism evidence="9 10">
    <name type="scientific">Liquorilactobacillus sucicola DSM 21376 = JCM 15457</name>
    <dbReference type="NCBI Taxonomy" id="1423806"/>
    <lineage>
        <taxon>Bacteria</taxon>
        <taxon>Bacillati</taxon>
        <taxon>Bacillota</taxon>
        <taxon>Bacilli</taxon>
        <taxon>Lactobacillales</taxon>
        <taxon>Lactobacillaceae</taxon>
        <taxon>Liquorilactobacillus</taxon>
    </lineage>
</organism>
<dbReference type="InterPro" id="IPR003416">
    <property type="entry name" value="MgtC/SapB/SrpB/YhiD_fam"/>
</dbReference>
<comment type="subcellular location">
    <subcellularLocation>
        <location evidence="1">Cell membrane</location>
        <topology evidence="1">Multi-pass membrane protein</topology>
    </subcellularLocation>
</comment>
<accession>A0A023CXK2</accession>
<dbReference type="Pfam" id="PF02308">
    <property type="entry name" value="MgtC"/>
    <property type="match status" value="1"/>
</dbReference>
<keyword evidence="3" id="KW-1003">Cell membrane</keyword>
<dbReference type="PRINTS" id="PR01837">
    <property type="entry name" value="MGTCSAPBPROT"/>
</dbReference>
<dbReference type="STRING" id="1423806.FD15_GL001501"/>
<dbReference type="eggNOG" id="COG1285">
    <property type="taxonomic scope" value="Bacteria"/>
</dbReference>
<evidence type="ECO:0000259" key="8">
    <source>
        <dbReference type="Pfam" id="PF02308"/>
    </source>
</evidence>
<feature type="transmembrane region" description="Helical" evidence="7">
    <location>
        <begin position="38"/>
        <end position="56"/>
    </location>
</feature>
<keyword evidence="4 7" id="KW-0812">Transmembrane</keyword>
<dbReference type="RefSeq" id="WP_034988272.1">
    <property type="nucleotide sequence ID" value="NZ_AYZF01000013.1"/>
</dbReference>
<dbReference type="AlphaFoldDB" id="A0A023CXK2"/>
<dbReference type="PANTHER" id="PTHR33778:SF1">
    <property type="entry name" value="MAGNESIUM TRANSPORTER YHID-RELATED"/>
    <property type="match status" value="1"/>
</dbReference>
<dbReference type="GO" id="GO:0005886">
    <property type="term" value="C:plasma membrane"/>
    <property type="evidence" value="ECO:0007669"/>
    <property type="project" value="UniProtKB-SubCell"/>
</dbReference>
<feature type="transmembrane region" description="Helical" evidence="7">
    <location>
        <begin position="71"/>
        <end position="90"/>
    </location>
</feature>
<comment type="caution">
    <text evidence="9">The sequence shown here is derived from an EMBL/GenBank/DDBJ whole genome shotgun (WGS) entry which is preliminary data.</text>
</comment>
<dbReference type="PATRIC" id="fig|1423806.3.peg.1521"/>
<evidence type="ECO:0000256" key="1">
    <source>
        <dbReference type="ARBA" id="ARBA00004651"/>
    </source>
</evidence>
<evidence type="ECO:0000256" key="3">
    <source>
        <dbReference type="ARBA" id="ARBA00022475"/>
    </source>
</evidence>
<sequence length="226" mass="24938">METQLDYFLRLIEAVACGGLVGYERQLRLKSAGIRTHMLIALGAALMMIISKYAFFDVLAYSQVDLDPSRVASQVVSSIGFIGVGAILTYRHGIEGLTTSASIWCVTAIGLAIGAGMHLLGFFATLLILAVQVLLHHRHFLDGLPGALEGRLIVHLKGDTAMMERIVNELANQKVKKLQAIVLAYDSENLIFKLNFVIQKEEELSFIVTFLSQYKQITEVENVKTL</sequence>
<gene>
    <name evidence="9" type="ORF">FD15_GL001501</name>
</gene>
<evidence type="ECO:0000256" key="5">
    <source>
        <dbReference type="ARBA" id="ARBA00022989"/>
    </source>
</evidence>
<feature type="domain" description="MgtC/SapB/SrpB/YhiD N-terminal" evidence="8">
    <location>
        <begin position="12"/>
        <end position="137"/>
    </location>
</feature>
<proteinExistence type="inferred from homology"/>